<dbReference type="InterPro" id="IPR029033">
    <property type="entry name" value="His_PPase_superfam"/>
</dbReference>
<dbReference type="OrthoDB" id="9810154at2"/>
<gene>
    <name evidence="1" type="ORF">SAMN05444339_11150</name>
</gene>
<dbReference type="STRING" id="366533.SAMN05444339_11150"/>
<dbReference type="AlphaFoldDB" id="A0A1M5E303"/>
<dbReference type="PANTHER" id="PTHR47623:SF1">
    <property type="entry name" value="OS09G0287300 PROTEIN"/>
    <property type="match status" value="1"/>
</dbReference>
<evidence type="ECO:0000313" key="1">
    <source>
        <dbReference type="EMBL" id="SHF73566.1"/>
    </source>
</evidence>
<dbReference type="RefSeq" id="WP_072858518.1">
    <property type="nucleotide sequence ID" value="NZ_FQUE01000011.1"/>
</dbReference>
<dbReference type="Pfam" id="PF00300">
    <property type="entry name" value="His_Phos_1"/>
    <property type="match status" value="1"/>
</dbReference>
<dbReference type="SUPFAM" id="SSF53254">
    <property type="entry name" value="Phosphoglycerate mutase-like"/>
    <property type="match status" value="1"/>
</dbReference>
<protein>
    <submittedName>
        <fullName evidence="1">Phosphohistidine phosphatase</fullName>
    </submittedName>
</protein>
<dbReference type="CDD" id="cd07040">
    <property type="entry name" value="HP"/>
    <property type="match status" value="1"/>
</dbReference>
<reference evidence="2" key="1">
    <citation type="submission" date="2016-11" db="EMBL/GenBank/DDBJ databases">
        <authorList>
            <person name="Varghese N."/>
            <person name="Submissions S."/>
        </authorList>
    </citation>
    <scope>NUCLEOTIDE SEQUENCE [LARGE SCALE GENOMIC DNA]</scope>
    <source>
        <strain evidence="2">DSM 29326</strain>
    </source>
</reference>
<dbReference type="SMART" id="SM00855">
    <property type="entry name" value="PGAM"/>
    <property type="match status" value="1"/>
</dbReference>
<dbReference type="EMBL" id="FQUE01000011">
    <property type="protein sequence ID" value="SHF73566.1"/>
    <property type="molecule type" value="Genomic_DNA"/>
</dbReference>
<sequence>MALILIVLRHAKSGWGNPSLPDHARTLTDRGRRDARAVGVWLGARNLVPDLILSSDATRTRQTVADLSGGLGRDVPTEFLPSLYNASSDTIERTIRKQSVKLLLLCAHNPGIGNVAAALATEPPEHPRFDDYPTAATTVLSFDVDNWSDIKTGACLSFLIPADLKT</sequence>
<name>A0A1M5E303_LOKAT</name>
<organism evidence="1 2">
    <name type="scientific">Loktanella atrilutea</name>
    <dbReference type="NCBI Taxonomy" id="366533"/>
    <lineage>
        <taxon>Bacteria</taxon>
        <taxon>Pseudomonadati</taxon>
        <taxon>Pseudomonadota</taxon>
        <taxon>Alphaproteobacteria</taxon>
        <taxon>Rhodobacterales</taxon>
        <taxon>Roseobacteraceae</taxon>
        <taxon>Loktanella</taxon>
    </lineage>
</organism>
<evidence type="ECO:0000313" key="2">
    <source>
        <dbReference type="Proteomes" id="UP000183987"/>
    </source>
</evidence>
<dbReference type="Gene3D" id="3.40.50.1240">
    <property type="entry name" value="Phosphoglycerate mutase-like"/>
    <property type="match status" value="1"/>
</dbReference>
<proteinExistence type="predicted"/>
<accession>A0A1M5E303</accession>
<keyword evidence="2" id="KW-1185">Reference proteome</keyword>
<dbReference type="Proteomes" id="UP000183987">
    <property type="component" value="Unassembled WGS sequence"/>
</dbReference>
<dbReference type="PANTHER" id="PTHR47623">
    <property type="entry name" value="OS09G0287300 PROTEIN"/>
    <property type="match status" value="1"/>
</dbReference>
<dbReference type="InterPro" id="IPR013078">
    <property type="entry name" value="His_Pase_superF_clade-1"/>
</dbReference>